<keyword evidence="4" id="KW-0949">S-adenosyl-L-methionine</keyword>
<dbReference type="EMBL" id="LOTN01000050">
    <property type="protein sequence ID" value="KUZ86167.1"/>
    <property type="molecule type" value="Genomic_DNA"/>
</dbReference>
<evidence type="ECO:0000313" key="7">
    <source>
        <dbReference type="Proteomes" id="UP000065521"/>
    </source>
</evidence>
<proteinExistence type="inferred from homology"/>
<dbReference type="PANTHER" id="PTHR43667:SF1">
    <property type="entry name" value="CYCLOPROPANE-FATTY-ACYL-PHOSPHOLIPID SYNTHASE"/>
    <property type="match status" value="1"/>
</dbReference>
<keyword evidence="3" id="KW-0808">Transferase</keyword>
<dbReference type="AlphaFoldDB" id="A0A118BBK3"/>
<dbReference type="GO" id="GO:0008168">
    <property type="term" value="F:methyltransferase activity"/>
    <property type="evidence" value="ECO:0007669"/>
    <property type="project" value="UniProtKB-KW"/>
</dbReference>
<dbReference type="GO" id="GO:0008610">
    <property type="term" value="P:lipid biosynthetic process"/>
    <property type="evidence" value="ECO:0007669"/>
    <property type="project" value="InterPro"/>
</dbReference>
<accession>A0A118BBK3</accession>
<evidence type="ECO:0000256" key="3">
    <source>
        <dbReference type="ARBA" id="ARBA00022679"/>
    </source>
</evidence>
<dbReference type="PANTHER" id="PTHR43667">
    <property type="entry name" value="CYCLOPROPANE-FATTY-ACYL-PHOSPHOLIPID SYNTHASE"/>
    <property type="match status" value="1"/>
</dbReference>
<dbReference type="Pfam" id="PF02353">
    <property type="entry name" value="CMAS"/>
    <property type="match status" value="1"/>
</dbReference>
<protein>
    <submittedName>
        <fullName evidence="6">Cyclopropane-mycolic acid synthase</fullName>
    </submittedName>
</protein>
<evidence type="ECO:0000256" key="2">
    <source>
        <dbReference type="ARBA" id="ARBA00022603"/>
    </source>
</evidence>
<keyword evidence="5" id="KW-0443">Lipid metabolism</keyword>
<dbReference type="RefSeq" id="WP_059614129.1">
    <property type="nucleotide sequence ID" value="NZ_CP013368.1"/>
</dbReference>
<keyword evidence="2" id="KW-0489">Methyltransferase</keyword>
<dbReference type="PIRSF" id="PIRSF003085">
    <property type="entry name" value="CMAS"/>
    <property type="match status" value="1"/>
</dbReference>
<gene>
    <name evidence="6" type="ORF">WI38_23205</name>
</gene>
<comment type="similarity">
    <text evidence="1">Belongs to the CFA/CMAS family.</text>
</comment>
<dbReference type="GO" id="GO:0032259">
    <property type="term" value="P:methylation"/>
    <property type="evidence" value="ECO:0007669"/>
    <property type="project" value="UniProtKB-KW"/>
</dbReference>
<dbReference type="InterPro" id="IPR029063">
    <property type="entry name" value="SAM-dependent_MTases_sf"/>
</dbReference>
<dbReference type="SUPFAM" id="SSF53335">
    <property type="entry name" value="S-adenosyl-L-methionine-dependent methyltransferases"/>
    <property type="match status" value="1"/>
</dbReference>
<evidence type="ECO:0000256" key="1">
    <source>
        <dbReference type="ARBA" id="ARBA00010815"/>
    </source>
</evidence>
<dbReference type="InterPro" id="IPR050723">
    <property type="entry name" value="CFA/CMAS"/>
</dbReference>
<reference evidence="6 7" key="1">
    <citation type="submission" date="2015-11" db="EMBL/GenBank/DDBJ databases">
        <title>Expanding the genomic diversity of Burkholderia species for the development of highly accurate diagnostics.</title>
        <authorList>
            <person name="Sahl J."/>
            <person name="Keim P."/>
            <person name="Wagner D."/>
        </authorList>
    </citation>
    <scope>NUCLEOTIDE SEQUENCE [LARGE SCALE GENOMIC DNA]</scope>
    <source>
        <strain evidence="6 7">RF32-BP4</strain>
    </source>
</reference>
<name>A0A118BBK3_9BURK</name>
<sequence>MASKADIAYHYDVDNSLYELFLDKRYRAYSCAVWDGVSTLEEAQHQKLARLSRFAGMSSGQAVLDIGCGWGGMMQYALADAGAASAVGVTLSEDQHRFVTDLNDPRIDVKLTSWKDYAPSCKFDALVSIGAFEHFASLSDRDAGQHRRVYTEFFQWCRSVSTDHARLGLQTIVTLRMPRNLQEVRDTRYLLERVFPGSALPAISDIQAGVQDAYEIVEARQIGLDYARTLANWRERLVRHRSEIEDRFGAEVYAHYDRYFLAAESSFRAGIVGLVQMSLSPVQKMTVFRR</sequence>
<comment type="caution">
    <text evidence="6">The sequence shown here is derived from an EMBL/GenBank/DDBJ whole genome shotgun (WGS) entry which is preliminary data.</text>
</comment>
<evidence type="ECO:0000313" key="6">
    <source>
        <dbReference type="EMBL" id="KUZ86167.1"/>
    </source>
</evidence>
<evidence type="ECO:0000256" key="4">
    <source>
        <dbReference type="ARBA" id="ARBA00022691"/>
    </source>
</evidence>
<dbReference type="Gene3D" id="3.40.50.150">
    <property type="entry name" value="Vaccinia Virus protein VP39"/>
    <property type="match status" value="1"/>
</dbReference>
<evidence type="ECO:0000256" key="5">
    <source>
        <dbReference type="ARBA" id="ARBA00023098"/>
    </source>
</evidence>
<organism evidence="6 7">
    <name type="scientific">Burkholderia ubonensis</name>
    <dbReference type="NCBI Taxonomy" id="101571"/>
    <lineage>
        <taxon>Bacteria</taxon>
        <taxon>Pseudomonadati</taxon>
        <taxon>Pseudomonadota</taxon>
        <taxon>Betaproteobacteria</taxon>
        <taxon>Burkholderiales</taxon>
        <taxon>Burkholderiaceae</taxon>
        <taxon>Burkholderia</taxon>
        <taxon>Burkholderia cepacia complex</taxon>
    </lineage>
</organism>
<dbReference type="Proteomes" id="UP000065521">
    <property type="component" value="Unassembled WGS sequence"/>
</dbReference>
<dbReference type="InterPro" id="IPR003333">
    <property type="entry name" value="CMAS"/>
</dbReference>